<evidence type="ECO:0000256" key="4">
    <source>
        <dbReference type="ARBA" id="ARBA00023012"/>
    </source>
</evidence>
<dbReference type="Gene3D" id="3.40.50.300">
    <property type="entry name" value="P-loop containing nucleotide triphosphate hydrolases"/>
    <property type="match status" value="1"/>
</dbReference>
<dbReference type="InterPro" id="IPR009057">
    <property type="entry name" value="Homeodomain-like_sf"/>
</dbReference>
<dbReference type="GO" id="GO:0006355">
    <property type="term" value="P:regulation of DNA-templated transcription"/>
    <property type="evidence" value="ECO:0007669"/>
    <property type="project" value="InterPro"/>
</dbReference>
<dbReference type="GO" id="GO:0005524">
    <property type="term" value="F:ATP binding"/>
    <property type="evidence" value="ECO:0007669"/>
    <property type="project" value="UniProtKB-KW"/>
</dbReference>
<evidence type="ECO:0000256" key="3">
    <source>
        <dbReference type="ARBA" id="ARBA00022840"/>
    </source>
</evidence>
<evidence type="ECO:0000259" key="8">
    <source>
        <dbReference type="PROSITE" id="PS50045"/>
    </source>
</evidence>
<keyword evidence="11" id="KW-1185">Reference proteome</keyword>
<evidence type="ECO:0000313" key="11">
    <source>
        <dbReference type="Proteomes" id="UP000366872"/>
    </source>
</evidence>
<dbReference type="InterPro" id="IPR025944">
    <property type="entry name" value="Sigma_54_int_dom_CS"/>
</dbReference>
<dbReference type="PROSITE" id="PS00688">
    <property type="entry name" value="SIGMA54_INTERACT_3"/>
    <property type="match status" value="1"/>
</dbReference>
<evidence type="ECO:0000313" key="10">
    <source>
        <dbReference type="EMBL" id="VGO15951.1"/>
    </source>
</evidence>
<dbReference type="InterPro" id="IPR027417">
    <property type="entry name" value="P-loop_NTPase"/>
</dbReference>
<dbReference type="AlphaFoldDB" id="A0A6C2U8X2"/>
<dbReference type="Gene3D" id="1.10.10.60">
    <property type="entry name" value="Homeodomain-like"/>
    <property type="match status" value="1"/>
</dbReference>
<protein>
    <submittedName>
        <fullName evidence="10">Transcriptional regulatory protein ZraR</fullName>
    </submittedName>
</protein>
<dbReference type="InterPro" id="IPR002197">
    <property type="entry name" value="HTH_Fis"/>
</dbReference>
<dbReference type="InterPro" id="IPR002078">
    <property type="entry name" value="Sigma_54_int"/>
</dbReference>
<evidence type="ECO:0000256" key="1">
    <source>
        <dbReference type="ARBA" id="ARBA00022553"/>
    </source>
</evidence>
<dbReference type="InterPro" id="IPR011006">
    <property type="entry name" value="CheY-like_superfamily"/>
</dbReference>
<organism evidence="10 11">
    <name type="scientific">Pontiella desulfatans</name>
    <dbReference type="NCBI Taxonomy" id="2750659"/>
    <lineage>
        <taxon>Bacteria</taxon>
        <taxon>Pseudomonadati</taxon>
        <taxon>Kiritimatiellota</taxon>
        <taxon>Kiritimatiellia</taxon>
        <taxon>Kiritimatiellales</taxon>
        <taxon>Pontiellaceae</taxon>
        <taxon>Pontiella</taxon>
    </lineage>
</organism>
<dbReference type="Pfam" id="PF25601">
    <property type="entry name" value="AAA_lid_14"/>
    <property type="match status" value="1"/>
</dbReference>
<keyword evidence="6" id="KW-0804">Transcription</keyword>
<dbReference type="FunFam" id="3.40.50.2300:FF:000018">
    <property type="entry name" value="DNA-binding transcriptional regulator NtrC"/>
    <property type="match status" value="1"/>
</dbReference>
<dbReference type="InterPro" id="IPR001789">
    <property type="entry name" value="Sig_transdc_resp-reg_receiver"/>
</dbReference>
<keyword evidence="4" id="KW-0902">Two-component regulatory system</keyword>
<sequence>MAKILIADDDPTILSLLNKILLSKGYEVQLAENGVVGEKKLKSEQFDLLISDIKMEPVDGMQLLRKTRQMRPYVGVIMLTAYATVATAVEAMKEGAFDYIPKPFKIDELLATVKRALDYQKSLSEQIGADSHIEAKKYFGNIVAESEQMVNVCEMIKRVAPTKTTIMITGESGTGKELVAEAVHAYSARSEGPFIPVNCAALPETLIESELFGHTKGAFTGASANKEGLFEASRGGTLFLDEINSIPHALQSKLLRAIQNKKIRKVGGTEEFDVDVRILAASNRNLENMVKEGSFREDLFYRLSVISIDIPPLKQRPEDVLPLAQHFIGTELDPGEEFPSMDNAVLSILQNYTWPGNVRELQNVIQHCLTFLSDGKITKETLPSKLIVSYEENPGAQSAALTGEFEKGKSLKAFLRAKEKEYLKTVIDTMGGDKVAAAKELDISLATLYRKLPEEEQNAEG</sequence>
<keyword evidence="1 7" id="KW-0597">Phosphoprotein</keyword>
<gene>
    <name evidence="10" type="primary">zraR_1</name>
    <name evidence="10" type="ORF">PDESU_04540</name>
</gene>
<dbReference type="SUPFAM" id="SSF52540">
    <property type="entry name" value="P-loop containing nucleoside triphosphate hydrolases"/>
    <property type="match status" value="1"/>
</dbReference>
<dbReference type="PROSITE" id="PS50045">
    <property type="entry name" value="SIGMA54_INTERACT_4"/>
    <property type="match status" value="1"/>
</dbReference>
<dbReference type="RefSeq" id="WP_136081513.1">
    <property type="nucleotide sequence ID" value="NZ_CAAHFG010000003.1"/>
</dbReference>
<feature type="domain" description="Response regulatory" evidence="9">
    <location>
        <begin position="3"/>
        <end position="117"/>
    </location>
</feature>
<dbReference type="PANTHER" id="PTHR32071:SF119">
    <property type="entry name" value="SIGMA L-DEPENDENT TRANSCRIPTIONAL REGULATOR YPLP-RELATED"/>
    <property type="match status" value="1"/>
</dbReference>
<dbReference type="PROSITE" id="PS00675">
    <property type="entry name" value="SIGMA54_INTERACT_1"/>
    <property type="match status" value="1"/>
</dbReference>
<dbReference type="CDD" id="cd00009">
    <property type="entry name" value="AAA"/>
    <property type="match status" value="1"/>
</dbReference>
<feature type="modified residue" description="4-aspartylphosphate" evidence="7">
    <location>
        <position position="52"/>
    </location>
</feature>
<accession>A0A6C2U8X2</accession>
<evidence type="ECO:0000256" key="2">
    <source>
        <dbReference type="ARBA" id="ARBA00022741"/>
    </source>
</evidence>
<dbReference type="SMART" id="SM00448">
    <property type="entry name" value="REC"/>
    <property type="match status" value="1"/>
</dbReference>
<dbReference type="Pfam" id="PF00158">
    <property type="entry name" value="Sigma54_activat"/>
    <property type="match status" value="1"/>
</dbReference>
<keyword evidence="5" id="KW-0805">Transcription regulation</keyword>
<proteinExistence type="predicted"/>
<dbReference type="SUPFAM" id="SSF46689">
    <property type="entry name" value="Homeodomain-like"/>
    <property type="match status" value="1"/>
</dbReference>
<dbReference type="InterPro" id="IPR058031">
    <property type="entry name" value="AAA_lid_NorR"/>
</dbReference>
<dbReference type="Pfam" id="PF00072">
    <property type="entry name" value="Response_reg"/>
    <property type="match status" value="1"/>
</dbReference>
<dbReference type="FunFam" id="3.40.50.300:FF:000006">
    <property type="entry name" value="DNA-binding transcriptional regulator NtrC"/>
    <property type="match status" value="1"/>
</dbReference>
<dbReference type="SUPFAM" id="SSF52172">
    <property type="entry name" value="CheY-like"/>
    <property type="match status" value="1"/>
</dbReference>
<keyword evidence="3" id="KW-0067">ATP-binding</keyword>
<name>A0A6C2U8X2_PONDE</name>
<evidence type="ECO:0000256" key="7">
    <source>
        <dbReference type="PROSITE-ProRule" id="PRU00169"/>
    </source>
</evidence>
<evidence type="ECO:0000256" key="6">
    <source>
        <dbReference type="ARBA" id="ARBA00023163"/>
    </source>
</evidence>
<dbReference type="PROSITE" id="PS50110">
    <property type="entry name" value="RESPONSE_REGULATORY"/>
    <property type="match status" value="1"/>
</dbReference>
<reference evidence="10 11" key="1">
    <citation type="submission" date="2019-04" db="EMBL/GenBank/DDBJ databases">
        <authorList>
            <person name="Van Vliet M D."/>
        </authorList>
    </citation>
    <scope>NUCLEOTIDE SEQUENCE [LARGE SCALE GENOMIC DNA]</scope>
    <source>
        <strain evidence="10 11">F1</strain>
    </source>
</reference>
<evidence type="ECO:0000259" key="9">
    <source>
        <dbReference type="PROSITE" id="PS50110"/>
    </source>
</evidence>
<dbReference type="GO" id="GO:0043565">
    <property type="term" value="F:sequence-specific DNA binding"/>
    <property type="evidence" value="ECO:0007669"/>
    <property type="project" value="InterPro"/>
</dbReference>
<dbReference type="Gene3D" id="3.40.50.2300">
    <property type="match status" value="1"/>
</dbReference>
<keyword evidence="2" id="KW-0547">Nucleotide-binding</keyword>
<dbReference type="InterPro" id="IPR003593">
    <property type="entry name" value="AAA+_ATPase"/>
</dbReference>
<dbReference type="Proteomes" id="UP000366872">
    <property type="component" value="Unassembled WGS sequence"/>
</dbReference>
<dbReference type="Gene3D" id="1.10.8.60">
    <property type="match status" value="1"/>
</dbReference>
<dbReference type="EMBL" id="CAAHFG010000003">
    <property type="protein sequence ID" value="VGO15951.1"/>
    <property type="molecule type" value="Genomic_DNA"/>
</dbReference>
<dbReference type="Pfam" id="PF02954">
    <property type="entry name" value="HTH_8"/>
    <property type="match status" value="1"/>
</dbReference>
<dbReference type="GO" id="GO:0000160">
    <property type="term" value="P:phosphorelay signal transduction system"/>
    <property type="evidence" value="ECO:0007669"/>
    <property type="project" value="UniProtKB-KW"/>
</dbReference>
<feature type="domain" description="Sigma-54 factor interaction" evidence="8">
    <location>
        <begin position="142"/>
        <end position="370"/>
    </location>
</feature>
<evidence type="ECO:0000256" key="5">
    <source>
        <dbReference type="ARBA" id="ARBA00023015"/>
    </source>
</evidence>
<dbReference type="SMART" id="SM00382">
    <property type="entry name" value="AAA"/>
    <property type="match status" value="1"/>
</dbReference>
<dbReference type="InterPro" id="IPR025662">
    <property type="entry name" value="Sigma_54_int_dom_ATP-bd_1"/>
</dbReference>
<dbReference type="PANTHER" id="PTHR32071">
    <property type="entry name" value="TRANSCRIPTIONAL REGULATORY PROTEIN"/>
    <property type="match status" value="1"/>
</dbReference>